<name>A0A143YZT4_9LACT</name>
<sequence>MRVTDTMTSNSFLKNVARTEANVQKYADQLSSMKEVSKPSDNPLLVSQIMNLNNSIVQNEAYNTTIADAMDWTNSQDSALSGATDALSRIGTLIQSAATDTMNDSDRQIVKKEILSEIATLTDALNTNFGGKYVFAGMNTTTKPFEIATDAAGHFTGIAYHGTTDEVDADGNTVAASGNLTREIAAGVHVALKTDGRQLLNDGGAAAGKDDLGTFLAEVMTALDANDTGALSGRLLERAGAESDNIVNMRSEIGTLSNRLASAQERNGMEKLNLEELRSNKQDVDLAEKYMQYTMETTAYQASLAMGTKILQTSILDYL</sequence>
<dbReference type="InterPro" id="IPR001492">
    <property type="entry name" value="Flagellin"/>
</dbReference>
<evidence type="ECO:0000259" key="5">
    <source>
        <dbReference type="Pfam" id="PF00669"/>
    </source>
</evidence>
<dbReference type="GO" id="GO:0005198">
    <property type="term" value="F:structural molecule activity"/>
    <property type="evidence" value="ECO:0007669"/>
    <property type="project" value="InterPro"/>
</dbReference>
<gene>
    <name evidence="7" type="ORF">Tpal_2775</name>
</gene>
<dbReference type="InterPro" id="IPR046358">
    <property type="entry name" value="Flagellin_C"/>
</dbReference>
<dbReference type="InterPro" id="IPR001029">
    <property type="entry name" value="Flagellin_N"/>
</dbReference>
<dbReference type="Pfam" id="PF00669">
    <property type="entry name" value="Flagellin_N"/>
    <property type="match status" value="1"/>
</dbReference>
<keyword evidence="3" id="KW-0975">Bacterial flagellum</keyword>
<dbReference type="EMBL" id="FJNE01000013">
    <property type="protein sequence ID" value="CZR02671.1"/>
    <property type="molecule type" value="Genomic_DNA"/>
</dbReference>
<dbReference type="PANTHER" id="PTHR42792:SF1">
    <property type="entry name" value="FLAGELLAR HOOK-ASSOCIATED PROTEIN 3"/>
    <property type="match status" value="1"/>
</dbReference>
<dbReference type="OrthoDB" id="9758307at2"/>
<feature type="domain" description="Flagellin N-terminal" evidence="5">
    <location>
        <begin position="6"/>
        <end position="140"/>
    </location>
</feature>
<dbReference type="RefSeq" id="WP_087034269.1">
    <property type="nucleotide sequence ID" value="NZ_FJNE01000013.1"/>
</dbReference>
<feature type="domain" description="Flagellin C-terminal" evidence="6">
    <location>
        <begin position="244"/>
        <end position="319"/>
    </location>
</feature>
<dbReference type="Pfam" id="PF00700">
    <property type="entry name" value="Flagellin_C"/>
    <property type="match status" value="1"/>
</dbReference>
<dbReference type="PANTHER" id="PTHR42792">
    <property type="entry name" value="FLAGELLIN"/>
    <property type="match status" value="1"/>
</dbReference>
<dbReference type="NCBIfam" id="TIGR02550">
    <property type="entry name" value="flagell_flgL"/>
    <property type="match status" value="1"/>
</dbReference>
<dbReference type="SUPFAM" id="SSF64518">
    <property type="entry name" value="Phase 1 flagellin"/>
    <property type="match status" value="1"/>
</dbReference>
<dbReference type="Proteomes" id="UP000242754">
    <property type="component" value="Unassembled WGS sequence"/>
</dbReference>
<evidence type="ECO:0000313" key="7">
    <source>
        <dbReference type="EMBL" id="CZR02671.1"/>
    </source>
</evidence>
<dbReference type="STRING" id="140314.SAMN04488076_12331"/>
<evidence type="ECO:0000256" key="4">
    <source>
        <dbReference type="SAM" id="Coils"/>
    </source>
</evidence>
<dbReference type="GO" id="GO:0071973">
    <property type="term" value="P:bacterial-type flagellum-dependent cell motility"/>
    <property type="evidence" value="ECO:0007669"/>
    <property type="project" value="InterPro"/>
</dbReference>
<proteinExistence type="inferred from homology"/>
<evidence type="ECO:0000256" key="3">
    <source>
        <dbReference type="ARBA" id="ARBA00023143"/>
    </source>
</evidence>
<evidence type="ECO:0000259" key="6">
    <source>
        <dbReference type="Pfam" id="PF00700"/>
    </source>
</evidence>
<evidence type="ECO:0008006" key="9">
    <source>
        <dbReference type="Google" id="ProtNLM"/>
    </source>
</evidence>
<comment type="similarity">
    <text evidence="2">Belongs to the bacterial flagellin family.</text>
</comment>
<organism evidence="7 8">
    <name type="scientific">Trichococcus palustris</name>
    <dbReference type="NCBI Taxonomy" id="140314"/>
    <lineage>
        <taxon>Bacteria</taxon>
        <taxon>Bacillati</taxon>
        <taxon>Bacillota</taxon>
        <taxon>Bacilli</taxon>
        <taxon>Lactobacillales</taxon>
        <taxon>Carnobacteriaceae</taxon>
        <taxon>Trichococcus</taxon>
    </lineage>
</organism>
<protein>
    <recommendedName>
        <fullName evidence="9">Flagellar hook-associated protein 3</fullName>
    </recommendedName>
</protein>
<evidence type="ECO:0000256" key="1">
    <source>
        <dbReference type="ARBA" id="ARBA00004365"/>
    </source>
</evidence>
<dbReference type="AlphaFoldDB" id="A0A143YZT4"/>
<dbReference type="Gene3D" id="1.20.1330.10">
    <property type="entry name" value="f41 fragment of flagellin, N-terminal domain"/>
    <property type="match status" value="1"/>
</dbReference>
<comment type="subcellular location">
    <subcellularLocation>
        <location evidence="1">Bacterial flagellum</location>
    </subcellularLocation>
</comment>
<feature type="coiled-coil region" evidence="4">
    <location>
        <begin position="246"/>
        <end position="280"/>
    </location>
</feature>
<reference evidence="7 8" key="1">
    <citation type="submission" date="2016-02" db="EMBL/GenBank/DDBJ databases">
        <authorList>
            <person name="Wen L."/>
            <person name="He K."/>
            <person name="Yang H."/>
        </authorList>
    </citation>
    <scope>NUCLEOTIDE SEQUENCE [LARGE SCALE GENOMIC DNA]</scope>
    <source>
        <strain evidence="7">Trichococcus palustris</strain>
    </source>
</reference>
<evidence type="ECO:0000313" key="8">
    <source>
        <dbReference type="Proteomes" id="UP000242754"/>
    </source>
</evidence>
<dbReference type="GO" id="GO:0009424">
    <property type="term" value="C:bacterial-type flagellum hook"/>
    <property type="evidence" value="ECO:0007669"/>
    <property type="project" value="InterPro"/>
</dbReference>
<accession>A0A143YZT4</accession>
<evidence type="ECO:0000256" key="2">
    <source>
        <dbReference type="ARBA" id="ARBA00005709"/>
    </source>
</evidence>
<keyword evidence="4" id="KW-0175">Coiled coil</keyword>
<keyword evidence="8" id="KW-1185">Reference proteome</keyword>
<dbReference type="InterPro" id="IPR013384">
    <property type="entry name" value="Flagell_FlgL"/>
</dbReference>